<dbReference type="RefSeq" id="WP_089835933.1">
    <property type="nucleotide sequence ID" value="NZ_FNBN01000007.1"/>
</dbReference>
<sequence length="489" mass="55085">MTTRIHNKFIIIAAGLLLSMSSCDKILDVTPKGTYTTATYWRNQSDAVNGVTGIYNVLLEEDFTGHAEFTFDDPSDDQYRAGDHSEDVAIENLTYDAANAQVRFGWRWKYEMINRANSALMYIPKIEGMDETIKNRCLGEARFLRAFAYWRLLLVYGEAPVVTEDDVAQSNYVKPKVSADSLRAIIQSDLLAAADLLPAKYEGADRGRASKGSAWGLLCKLYMYWEKLDQALIYGEKVLNSGDYNLAATYVANFTPETSNNDEMLFAVQTSDTWGYSDFTTYYTPREWNGWNFHQPLQSLVDEFEPGDVRKAVSIMSPGDKINIGSSIATYSADMSETGYHFHKFSYWKPNGGLNYSLKTPLLRTADIALLVAEAKIRTQGLGAGDAEINMVRKRTGLGNVSGAGMPAIIHERRCELSGENERHQDLMRWDKAGLIDITTYYNKPKYGKGGNILVPARTFIRPKHYYFPLPQSEIDRSNGVLIQNENYK</sequence>
<dbReference type="InterPro" id="IPR011990">
    <property type="entry name" value="TPR-like_helical_dom_sf"/>
</dbReference>
<evidence type="ECO:0000256" key="4">
    <source>
        <dbReference type="ARBA" id="ARBA00023136"/>
    </source>
</evidence>
<evidence type="ECO:0000313" key="9">
    <source>
        <dbReference type="EMBL" id="SDG93077.1"/>
    </source>
</evidence>
<dbReference type="AlphaFoldDB" id="A0A1G7Y9M2"/>
<dbReference type="InterPro" id="IPR012944">
    <property type="entry name" value="SusD_RagB_dom"/>
</dbReference>
<dbReference type="InterPro" id="IPR033985">
    <property type="entry name" value="SusD-like_N"/>
</dbReference>
<evidence type="ECO:0000256" key="6">
    <source>
        <dbReference type="SAM" id="SignalP"/>
    </source>
</evidence>
<keyword evidence="3 6" id="KW-0732">Signal</keyword>
<feature type="chain" id="PRO_5011781344" evidence="6">
    <location>
        <begin position="25"/>
        <end position="489"/>
    </location>
</feature>
<reference evidence="9 10" key="1">
    <citation type="submission" date="2016-10" db="EMBL/GenBank/DDBJ databases">
        <authorList>
            <person name="de Groot N.N."/>
        </authorList>
    </citation>
    <scope>NUCLEOTIDE SEQUENCE [LARGE SCALE GENOMIC DNA]</scope>
    <source>
        <strain evidence="9 10">DSM 527</strain>
    </source>
</reference>
<evidence type="ECO:0000256" key="5">
    <source>
        <dbReference type="ARBA" id="ARBA00023237"/>
    </source>
</evidence>
<dbReference type="STRING" id="104663.SAMN04488121_107257"/>
<dbReference type="GO" id="GO:0009279">
    <property type="term" value="C:cell outer membrane"/>
    <property type="evidence" value="ECO:0007669"/>
    <property type="project" value="UniProtKB-SubCell"/>
</dbReference>
<evidence type="ECO:0000256" key="3">
    <source>
        <dbReference type="ARBA" id="ARBA00022729"/>
    </source>
</evidence>
<comment type="similarity">
    <text evidence="2">Belongs to the SusD family.</text>
</comment>
<proteinExistence type="inferred from homology"/>
<feature type="signal peptide" evidence="6">
    <location>
        <begin position="1"/>
        <end position="24"/>
    </location>
</feature>
<dbReference type="PROSITE" id="PS51257">
    <property type="entry name" value="PROKAR_LIPOPROTEIN"/>
    <property type="match status" value="1"/>
</dbReference>
<evidence type="ECO:0000259" key="7">
    <source>
        <dbReference type="Pfam" id="PF07980"/>
    </source>
</evidence>
<dbReference type="OrthoDB" id="618454at2"/>
<evidence type="ECO:0000256" key="1">
    <source>
        <dbReference type="ARBA" id="ARBA00004442"/>
    </source>
</evidence>
<organism evidence="9 10">
    <name type="scientific">Chitinophaga filiformis</name>
    <name type="common">Myxococcus filiformis</name>
    <name type="synonym">Flexibacter filiformis</name>
    <dbReference type="NCBI Taxonomy" id="104663"/>
    <lineage>
        <taxon>Bacteria</taxon>
        <taxon>Pseudomonadati</taxon>
        <taxon>Bacteroidota</taxon>
        <taxon>Chitinophagia</taxon>
        <taxon>Chitinophagales</taxon>
        <taxon>Chitinophagaceae</taxon>
        <taxon>Chitinophaga</taxon>
    </lineage>
</organism>
<accession>A0A1G7Y9M2</accession>
<keyword evidence="4" id="KW-0472">Membrane</keyword>
<feature type="domain" description="RagB/SusD" evidence="7">
    <location>
        <begin position="267"/>
        <end position="488"/>
    </location>
</feature>
<dbReference type="Pfam" id="PF14322">
    <property type="entry name" value="SusD-like_3"/>
    <property type="match status" value="1"/>
</dbReference>
<name>A0A1G7Y9M2_CHIFI</name>
<dbReference type="Pfam" id="PF07980">
    <property type="entry name" value="SusD_RagB"/>
    <property type="match status" value="1"/>
</dbReference>
<feature type="domain" description="SusD-like N-terminal" evidence="8">
    <location>
        <begin position="73"/>
        <end position="223"/>
    </location>
</feature>
<dbReference type="EMBL" id="FNBN01000007">
    <property type="protein sequence ID" value="SDG93077.1"/>
    <property type="molecule type" value="Genomic_DNA"/>
</dbReference>
<comment type="subcellular location">
    <subcellularLocation>
        <location evidence="1">Cell outer membrane</location>
    </subcellularLocation>
</comment>
<protein>
    <submittedName>
        <fullName evidence="9">Starch-binding associating with outer membrane</fullName>
    </submittedName>
</protein>
<gene>
    <name evidence="9" type="ORF">SAMN04488121_107257</name>
</gene>
<evidence type="ECO:0000313" key="10">
    <source>
        <dbReference type="Proteomes" id="UP000199045"/>
    </source>
</evidence>
<evidence type="ECO:0000259" key="8">
    <source>
        <dbReference type="Pfam" id="PF14322"/>
    </source>
</evidence>
<evidence type="ECO:0000256" key="2">
    <source>
        <dbReference type="ARBA" id="ARBA00006275"/>
    </source>
</evidence>
<keyword evidence="5" id="KW-0998">Cell outer membrane</keyword>
<dbReference type="Gene3D" id="1.25.40.390">
    <property type="match status" value="1"/>
</dbReference>
<dbReference type="SUPFAM" id="SSF48452">
    <property type="entry name" value="TPR-like"/>
    <property type="match status" value="1"/>
</dbReference>
<dbReference type="Proteomes" id="UP000199045">
    <property type="component" value="Unassembled WGS sequence"/>
</dbReference>